<reference evidence="22" key="1">
    <citation type="submission" date="2013-03" db="EMBL/GenBank/DDBJ databases">
        <title>Genome sequence of Chthonomonas calidirosea, the first sequenced genome from the Armatimonadetes phylum (formally candidate division OP10).</title>
        <authorList>
            <person name="Lee K.C.Y."/>
            <person name="Morgan X.C."/>
            <person name="Dunfield P.F."/>
            <person name="Tamas I."/>
            <person name="Houghton K.M."/>
            <person name="Vyssotski M."/>
            <person name="Ryan J.L.J."/>
            <person name="Lagutin K."/>
            <person name="McDonald I.R."/>
            <person name="Stott M.B."/>
        </authorList>
    </citation>
    <scope>NUCLEOTIDE SEQUENCE [LARGE SCALE GENOMIC DNA]</scope>
    <source>
        <strain evidence="22">DSM 23976 / ICMP 18418 / T49</strain>
    </source>
</reference>
<feature type="binding site" evidence="18">
    <location>
        <begin position="85"/>
        <end position="90"/>
    </location>
    <ligand>
        <name>NAD(+)</name>
        <dbReference type="ChEBI" id="CHEBI:57540"/>
    </ligand>
</feature>
<evidence type="ECO:0000256" key="18">
    <source>
        <dbReference type="HAMAP-Rule" id="MF_00110"/>
    </source>
</evidence>
<organism evidence="21 22">
    <name type="scientific">Chthonomonas calidirosea (strain DSM 23976 / ICMP 18418 / T49)</name>
    <dbReference type="NCBI Taxonomy" id="1303518"/>
    <lineage>
        <taxon>Bacteria</taxon>
        <taxon>Bacillati</taxon>
        <taxon>Armatimonadota</taxon>
        <taxon>Chthonomonadia</taxon>
        <taxon>Chthonomonadales</taxon>
        <taxon>Chthonomonadaceae</taxon>
        <taxon>Chthonomonas</taxon>
    </lineage>
</organism>
<evidence type="ECO:0000313" key="21">
    <source>
        <dbReference type="EMBL" id="CCW34616.1"/>
    </source>
</evidence>
<dbReference type="FunCoup" id="S0ET56">
    <property type="interactions" value="413"/>
</dbReference>
<dbReference type="NCBIfam" id="TIGR01357">
    <property type="entry name" value="aroB"/>
    <property type="match status" value="1"/>
</dbReference>
<evidence type="ECO:0000256" key="17">
    <source>
        <dbReference type="ARBA" id="ARBA00023285"/>
    </source>
</evidence>
<comment type="catalytic activity">
    <reaction evidence="1 18">
        <text>7-phospho-2-dehydro-3-deoxy-D-arabino-heptonate = 3-dehydroquinate + phosphate</text>
        <dbReference type="Rhea" id="RHEA:21968"/>
        <dbReference type="ChEBI" id="CHEBI:32364"/>
        <dbReference type="ChEBI" id="CHEBI:43474"/>
        <dbReference type="ChEBI" id="CHEBI:58394"/>
        <dbReference type="EC" id="4.2.3.4"/>
    </reaction>
</comment>
<evidence type="ECO:0000256" key="12">
    <source>
        <dbReference type="ARBA" id="ARBA00022741"/>
    </source>
</evidence>
<feature type="binding site" evidence="18">
    <location>
        <begin position="119"/>
        <end position="123"/>
    </location>
    <ligand>
        <name>NAD(+)</name>
        <dbReference type="ChEBI" id="CHEBI:57540"/>
    </ligand>
</feature>
<evidence type="ECO:0000259" key="19">
    <source>
        <dbReference type="Pfam" id="PF01761"/>
    </source>
</evidence>
<keyword evidence="10 18" id="KW-0028">Amino-acid biosynthesis</keyword>
<evidence type="ECO:0000313" key="22">
    <source>
        <dbReference type="Proteomes" id="UP000014227"/>
    </source>
</evidence>
<keyword evidence="13 18" id="KW-0862">Zinc</keyword>
<evidence type="ECO:0000256" key="9">
    <source>
        <dbReference type="ARBA" id="ARBA00022490"/>
    </source>
</evidence>
<accession>S0ET56</accession>
<dbReference type="FunFam" id="3.40.50.1970:FF:000007">
    <property type="entry name" value="Pentafunctional AROM polypeptide"/>
    <property type="match status" value="1"/>
</dbReference>
<feature type="binding site" evidence="18">
    <location>
        <position position="165"/>
    </location>
    <ligand>
        <name>NAD(+)</name>
        <dbReference type="ChEBI" id="CHEBI:57540"/>
    </ligand>
</feature>
<keyword evidence="16 18" id="KW-0456">Lyase</keyword>
<dbReference type="GO" id="GO:0008652">
    <property type="term" value="P:amino acid biosynthetic process"/>
    <property type="evidence" value="ECO:0007669"/>
    <property type="project" value="UniProtKB-KW"/>
</dbReference>
<evidence type="ECO:0000256" key="3">
    <source>
        <dbReference type="ARBA" id="ARBA00001947"/>
    </source>
</evidence>
<dbReference type="PANTHER" id="PTHR43622">
    <property type="entry name" value="3-DEHYDROQUINATE SYNTHASE"/>
    <property type="match status" value="1"/>
</dbReference>
<dbReference type="Gene3D" id="3.40.50.1970">
    <property type="match status" value="1"/>
</dbReference>
<keyword evidence="17 18" id="KW-0170">Cobalt</keyword>
<sequence>MVRKGDSTIGIRRDVPVHLGDRSYTITIGAELIASGDAADQIAAIAKGARAAIVTHPNLRALYGETLATMLSLRGCETIFCEVEEGETFKHLATVERLYHQFVEAQLDRRCLIIALGGGVIGDTAGFAAATYLRGLRLIQIPTTLLAQVDASIGGKTGVNLPQGKNLVGAFYQPSLVLIDISTLKTLPIRELRAGLAEVLKYGIIYDQAFFEETYQALPQLLSYDVEALTKAVARSCEIKAEVVAQDETEQGLRAILNFGHTLGHALEAATAYERYLHGEAVAIGMVAAALVGEEMGITSHETTRQIISALQQAGLPTRFPSEVPLPEVLEIMHRDKKVINGKTRFILARAIGKVEIVPDVPDAVVQKALERHRAGLFSP</sequence>
<feature type="binding site" evidence="18">
    <location>
        <position position="198"/>
    </location>
    <ligand>
        <name>Zn(2+)</name>
        <dbReference type="ChEBI" id="CHEBI:29105"/>
    </ligand>
</feature>
<evidence type="ECO:0000256" key="15">
    <source>
        <dbReference type="ARBA" id="ARBA00023141"/>
    </source>
</evidence>
<evidence type="ECO:0000256" key="6">
    <source>
        <dbReference type="ARBA" id="ARBA00005412"/>
    </source>
</evidence>
<dbReference type="Proteomes" id="UP000014227">
    <property type="component" value="Chromosome I"/>
</dbReference>
<evidence type="ECO:0000259" key="20">
    <source>
        <dbReference type="Pfam" id="PF24621"/>
    </source>
</evidence>
<dbReference type="eggNOG" id="COG0337">
    <property type="taxonomic scope" value="Bacteria"/>
</dbReference>
<comment type="similarity">
    <text evidence="6 18">Belongs to the sugar phosphate cyclases superfamily. Dehydroquinate synthase family.</text>
</comment>
<evidence type="ECO:0000256" key="4">
    <source>
        <dbReference type="ARBA" id="ARBA00004496"/>
    </source>
</evidence>
<evidence type="ECO:0000256" key="14">
    <source>
        <dbReference type="ARBA" id="ARBA00023027"/>
    </source>
</evidence>
<dbReference type="InterPro" id="IPR050071">
    <property type="entry name" value="Dehydroquinate_synthase"/>
</dbReference>
<evidence type="ECO:0000256" key="5">
    <source>
        <dbReference type="ARBA" id="ARBA00004661"/>
    </source>
</evidence>
<dbReference type="GO" id="GO:0009423">
    <property type="term" value="P:chorismate biosynthetic process"/>
    <property type="evidence" value="ECO:0007669"/>
    <property type="project" value="UniProtKB-UniRule"/>
</dbReference>
<dbReference type="Pfam" id="PF24621">
    <property type="entry name" value="DHQS_C"/>
    <property type="match status" value="1"/>
</dbReference>
<comment type="cofactor">
    <cofactor evidence="18">
        <name>Co(2+)</name>
        <dbReference type="ChEBI" id="CHEBI:48828"/>
    </cofactor>
    <cofactor evidence="18">
        <name>Zn(2+)</name>
        <dbReference type="ChEBI" id="CHEBI:29105"/>
    </cofactor>
    <text evidence="18">Binds 1 divalent metal cation per subunit. Can use either Co(2+) or Zn(2+).</text>
</comment>
<dbReference type="GO" id="GO:0005737">
    <property type="term" value="C:cytoplasm"/>
    <property type="evidence" value="ECO:0007669"/>
    <property type="project" value="UniProtKB-SubCell"/>
</dbReference>
<keyword evidence="9 18" id="KW-0963">Cytoplasm</keyword>
<dbReference type="PANTHER" id="PTHR43622:SF7">
    <property type="entry name" value="3-DEHYDROQUINATE SYNTHASE, CHLOROPLASTIC"/>
    <property type="match status" value="1"/>
</dbReference>
<dbReference type="STRING" id="454171.CP488_00360"/>
<dbReference type="AlphaFoldDB" id="S0ET56"/>
<protein>
    <recommendedName>
        <fullName evidence="8 18">3-dehydroquinate synthase</fullName>
        <shortName evidence="18">DHQS</shortName>
        <ecNumber evidence="7 18">4.2.3.4</ecNumber>
    </recommendedName>
</protein>
<dbReference type="InterPro" id="IPR056179">
    <property type="entry name" value="DHQS_C"/>
</dbReference>
<dbReference type="InterPro" id="IPR016037">
    <property type="entry name" value="DHQ_synth_AroB"/>
</dbReference>
<evidence type="ECO:0000256" key="2">
    <source>
        <dbReference type="ARBA" id="ARBA00001911"/>
    </source>
</evidence>
<keyword evidence="12 18" id="KW-0547">Nucleotide-binding</keyword>
<proteinExistence type="inferred from homology"/>
<dbReference type="InterPro" id="IPR030963">
    <property type="entry name" value="DHQ_synth_fam"/>
</dbReference>
<keyword evidence="15 18" id="KW-0057">Aromatic amino acid biosynthesis</keyword>
<dbReference type="SUPFAM" id="SSF56796">
    <property type="entry name" value="Dehydroquinate synthase-like"/>
    <property type="match status" value="1"/>
</dbReference>
<dbReference type="PIRSF" id="PIRSF001455">
    <property type="entry name" value="DHQ_synth"/>
    <property type="match status" value="1"/>
</dbReference>
<feature type="domain" description="3-dehydroquinate synthase N-terminal" evidence="19">
    <location>
        <begin position="81"/>
        <end position="193"/>
    </location>
</feature>
<dbReference type="GO" id="GO:0046872">
    <property type="term" value="F:metal ion binding"/>
    <property type="evidence" value="ECO:0007669"/>
    <property type="project" value="UniProtKB-KW"/>
</dbReference>
<comment type="cofactor">
    <cofactor evidence="2 18">
        <name>NAD(+)</name>
        <dbReference type="ChEBI" id="CHEBI:57540"/>
    </cofactor>
</comment>
<feature type="binding site" evidence="18">
    <location>
        <position position="156"/>
    </location>
    <ligand>
        <name>NAD(+)</name>
        <dbReference type="ChEBI" id="CHEBI:57540"/>
    </ligand>
</feature>
<feature type="binding site" evidence="18">
    <location>
        <begin position="143"/>
        <end position="144"/>
    </location>
    <ligand>
        <name>NAD(+)</name>
        <dbReference type="ChEBI" id="CHEBI:57540"/>
    </ligand>
</feature>
<feature type="domain" description="3-dehydroquinate synthase C-terminal" evidence="20">
    <location>
        <begin position="195"/>
        <end position="339"/>
    </location>
</feature>
<keyword evidence="11 18" id="KW-0479">Metal-binding</keyword>
<dbReference type="PATRIC" id="fig|1303518.3.peg.801"/>
<evidence type="ECO:0000256" key="8">
    <source>
        <dbReference type="ARBA" id="ARBA00017684"/>
    </source>
</evidence>
<gene>
    <name evidence="18" type="primary">aroB</name>
    <name evidence="21" type="ORF">CCALI_00791</name>
</gene>
<dbReference type="InterPro" id="IPR030960">
    <property type="entry name" value="DHQS/DOIS_N"/>
</dbReference>
<dbReference type="KEGG" id="ccz:CCALI_00791"/>
<feature type="binding site" evidence="18">
    <location>
        <begin position="183"/>
        <end position="186"/>
    </location>
    <ligand>
        <name>NAD(+)</name>
        <dbReference type="ChEBI" id="CHEBI:57540"/>
    </ligand>
</feature>
<evidence type="ECO:0000256" key="11">
    <source>
        <dbReference type="ARBA" id="ARBA00022723"/>
    </source>
</evidence>
<dbReference type="HAMAP" id="MF_00110">
    <property type="entry name" value="DHQ_synthase"/>
    <property type="match status" value="1"/>
</dbReference>
<dbReference type="GO" id="GO:0000166">
    <property type="term" value="F:nucleotide binding"/>
    <property type="evidence" value="ECO:0007669"/>
    <property type="project" value="UniProtKB-KW"/>
</dbReference>
<dbReference type="GO" id="GO:0003856">
    <property type="term" value="F:3-dehydroquinate synthase activity"/>
    <property type="evidence" value="ECO:0007669"/>
    <property type="project" value="UniProtKB-UniRule"/>
</dbReference>
<dbReference type="EC" id="4.2.3.4" evidence="7 18"/>
<dbReference type="GO" id="GO:0009073">
    <property type="term" value="P:aromatic amino acid family biosynthetic process"/>
    <property type="evidence" value="ECO:0007669"/>
    <property type="project" value="UniProtKB-KW"/>
</dbReference>
<feature type="binding site" evidence="18">
    <location>
        <position position="261"/>
    </location>
    <ligand>
        <name>Zn(2+)</name>
        <dbReference type="ChEBI" id="CHEBI:29105"/>
    </ligand>
</feature>
<comment type="function">
    <text evidence="18">Catalyzes the conversion of 3-deoxy-D-arabino-heptulosonate 7-phosphate (DAHP) to dehydroquinate (DHQ).</text>
</comment>
<keyword evidence="14 18" id="KW-0520">NAD</keyword>
<dbReference type="EMBL" id="HF951689">
    <property type="protein sequence ID" value="CCW34616.1"/>
    <property type="molecule type" value="Genomic_DNA"/>
</dbReference>
<evidence type="ECO:0000256" key="13">
    <source>
        <dbReference type="ARBA" id="ARBA00022833"/>
    </source>
</evidence>
<comment type="pathway">
    <text evidence="5 18">Metabolic intermediate biosynthesis; chorismate biosynthesis; chorismate from D-erythrose 4-phosphate and phosphoenolpyruvate: step 2/7.</text>
</comment>
<comment type="subcellular location">
    <subcellularLocation>
        <location evidence="4 18">Cytoplasm</location>
    </subcellularLocation>
</comment>
<dbReference type="InParanoid" id="S0ET56"/>
<name>S0ET56_CHTCT</name>
<keyword evidence="22" id="KW-1185">Reference proteome</keyword>
<evidence type="ECO:0000256" key="1">
    <source>
        <dbReference type="ARBA" id="ARBA00001393"/>
    </source>
</evidence>
<dbReference type="RefSeq" id="WP_016482176.1">
    <property type="nucleotide sequence ID" value="NC_021487.1"/>
</dbReference>
<evidence type="ECO:0000256" key="16">
    <source>
        <dbReference type="ARBA" id="ARBA00023239"/>
    </source>
</evidence>
<dbReference type="Pfam" id="PF01761">
    <property type="entry name" value="DHQ_synthase"/>
    <property type="match status" value="1"/>
</dbReference>
<evidence type="ECO:0000256" key="7">
    <source>
        <dbReference type="ARBA" id="ARBA00013031"/>
    </source>
</evidence>
<evidence type="ECO:0000256" key="10">
    <source>
        <dbReference type="ARBA" id="ARBA00022605"/>
    </source>
</evidence>
<comment type="cofactor">
    <cofactor evidence="3">
        <name>Zn(2+)</name>
        <dbReference type="ChEBI" id="CHEBI:29105"/>
    </cofactor>
</comment>
<dbReference type="UniPathway" id="UPA00053">
    <property type="reaction ID" value="UER00085"/>
</dbReference>
<dbReference type="HOGENOM" id="CLU_001201_0_2_0"/>
<dbReference type="CDD" id="cd08195">
    <property type="entry name" value="DHQS"/>
    <property type="match status" value="1"/>
</dbReference>
<dbReference type="Gene3D" id="1.20.1090.10">
    <property type="entry name" value="Dehydroquinate synthase-like - alpha domain"/>
    <property type="match status" value="1"/>
</dbReference>
<feature type="binding site" evidence="18">
    <location>
        <position position="278"/>
    </location>
    <ligand>
        <name>Zn(2+)</name>
        <dbReference type="ChEBI" id="CHEBI:29105"/>
    </ligand>
</feature>